<protein>
    <submittedName>
        <fullName evidence="2">Uncharacterized protein</fullName>
    </submittedName>
</protein>
<evidence type="ECO:0000313" key="2">
    <source>
        <dbReference type="EMBL" id="WFD33254.1"/>
    </source>
</evidence>
<feature type="compositionally biased region" description="Acidic residues" evidence="1">
    <location>
        <begin position="53"/>
        <end position="63"/>
    </location>
</feature>
<feature type="region of interest" description="Disordered" evidence="1">
    <location>
        <begin position="43"/>
        <end position="70"/>
    </location>
</feature>
<keyword evidence="3" id="KW-1185">Reference proteome</keyword>
<dbReference type="AlphaFoldDB" id="A0AAF0J5D1"/>
<dbReference type="EMBL" id="CP119877">
    <property type="protein sequence ID" value="WFD33254.1"/>
    <property type="molecule type" value="Genomic_DNA"/>
</dbReference>
<reference evidence="2" key="1">
    <citation type="submission" date="2023-03" db="EMBL/GenBank/DDBJ databases">
        <title>Mating type loci evolution in Malassezia.</title>
        <authorList>
            <person name="Coelho M.A."/>
        </authorList>
    </citation>
    <scope>NUCLEOTIDE SEQUENCE</scope>
    <source>
        <strain evidence="2">CBS 11721</strain>
    </source>
</reference>
<accession>A0AAF0J5D1</accession>
<organism evidence="2 3">
    <name type="scientific">Malassezia cuniculi</name>
    <dbReference type="NCBI Taxonomy" id="948313"/>
    <lineage>
        <taxon>Eukaryota</taxon>
        <taxon>Fungi</taxon>
        <taxon>Dikarya</taxon>
        <taxon>Basidiomycota</taxon>
        <taxon>Ustilaginomycotina</taxon>
        <taxon>Malasseziomycetes</taxon>
        <taxon>Malasseziales</taxon>
        <taxon>Malasseziaceae</taxon>
        <taxon>Malassezia</taxon>
    </lineage>
</organism>
<gene>
    <name evidence="2" type="ORF">MCUN1_000067</name>
</gene>
<dbReference type="Proteomes" id="UP001219933">
    <property type="component" value="Chromosome 1"/>
</dbReference>
<sequence>MQFRITGSAYLVDTAAPQPPLDTVDWQAERHRVFHSLSLPMQASFTGPAPGSEETDADVDVPEVDGIPTR</sequence>
<dbReference type="Gene3D" id="2.30.110.10">
    <property type="entry name" value="Electron Transport, Fmn-binding Protein, Chain A"/>
    <property type="match status" value="1"/>
</dbReference>
<proteinExistence type="predicted"/>
<evidence type="ECO:0000256" key="1">
    <source>
        <dbReference type="SAM" id="MobiDB-lite"/>
    </source>
</evidence>
<dbReference type="InterPro" id="IPR012349">
    <property type="entry name" value="Split_barrel_FMN-bd"/>
</dbReference>
<name>A0AAF0J5D1_9BASI</name>
<evidence type="ECO:0000313" key="3">
    <source>
        <dbReference type="Proteomes" id="UP001219933"/>
    </source>
</evidence>